<keyword evidence="1" id="KW-0175">Coiled coil</keyword>
<feature type="coiled-coil region" evidence="1">
    <location>
        <begin position="756"/>
        <end position="791"/>
    </location>
</feature>
<dbReference type="EMBL" id="JAMYWD010000006">
    <property type="protein sequence ID" value="KAJ4968206.1"/>
    <property type="molecule type" value="Genomic_DNA"/>
</dbReference>
<dbReference type="InterPro" id="IPR029308">
    <property type="entry name" value="FANCI_S1"/>
</dbReference>
<organism evidence="8 9">
    <name type="scientific">Protea cynaroides</name>
    <dbReference type="NCBI Taxonomy" id="273540"/>
    <lineage>
        <taxon>Eukaryota</taxon>
        <taxon>Viridiplantae</taxon>
        <taxon>Streptophyta</taxon>
        <taxon>Embryophyta</taxon>
        <taxon>Tracheophyta</taxon>
        <taxon>Spermatophyta</taxon>
        <taxon>Magnoliopsida</taxon>
        <taxon>Proteales</taxon>
        <taxon>Proteaceae</taxon>
        <taxon>Protea</taxon>
    </lineage>
</organism>
<dbReference type="PANTHER" id="PTHR21818">
    <property type="entry name" value="BC025462 PROTEIN"/>
    <property type="match status" value="1"/>
</dbReference>
<accession>A0A9Q0KD86</accession>
<dbReference type="Proteomes" id="UP001141806">
    <property type="component" value="Unassembled WGS sequence"/>
</dbReference>
<dbReference type="InterPro" id="IPR029310">
    <property type="entry name" value="FANCI_HD1"/>
</dbReference>
<dbReference type="InterPro" id="IPR026171">
    <property type="entry name" value="FANCI"/>
</dbReference>
<evidence type="ECO:0000259" key="7">
    <source>
        <dbReference type="Pfam" id="PF14680"/>
    </source>
</evidence>
<dbReference type="InterPro" id="IPR029315">
    <property type="entry name" value="FANCI_S2"/>
</dbReference>
<dbReference type="PANTHER" id="PTHR21818:SF0">
    <property type="entry name" value="FANCONI ANEMIA GROUP I PROTEIN"/>
    <property type="match status" value="1"/>
</dbReference>
<gene>
    <name evidence="8" type="ORF">NE237_014907</name>
</gene>
<feature type="domain" description="FANCI helical" evidence="6">
    <location>
        <begin position="289"/>
        <end position="370"/>
    </location>
</feature>
<evidence type="ECO:0000259" key="3">
    <source>
        <dbReference type="Pfam" id="PF14675"/>
    </source>
</evidence>
<dbReference type="GO" id="GO:0070182">
    <property type="term" value="F:DNA polymerase binding"/>
    <property type="evidence" value="ECO:0007669"/>
    <property type="project" value="TreeGrafter"/>
</dbReference>
<evidence type="ECO:0008006" key="10">
    <source>
        <dbReference type="Google" id="ProtNLM"/>
    </source>
</evidence>
<dbReference type="InterPro" id="IPR029312">
    <property type="entry name" value="FANCI_HD2"/>
</dbReference>
<comment type="caution">
    <text evidence="8">The sequence shown here is derived from an EMBL/GenBank/DDBJ whole genome shotgun (WGS) entry which is preliminary data.</text>
</comment>
<proteinExistence type="predicted"/>
<dbReference type="OrthoDB" id="195089at2759"/>
<dbReference type="Pfam" id="PF14679">
    <property type="entry name" value="FANCI_HD1"/>
    <property type="match status" value="1"/>
</dbReference>
<feature type="domain" description="FANCI helical" evidence="7">
    <location>
        <begin position="556"/>
        <end position="790"/>
    </location>
</feature>
<dbReference type="Pfam" id="PF14676">
    <property type="entry name" value="FANCI_S2"/>
    <property type="match status" value="1"/>
</dbReference>
<evidence type="ECO:0000256" key="2">
    <source>
        <dbReference type="SAM" id="MobiDB-lite"/>
    </source>
</evidence>
<evidence type="ECO:0000259" key="6">
    <source>
        <dbReference type="Pfam" id="PF14679"/>
    </source>
</evidence>
<sequence length="1423" mass="158958">MTGKSNDSGNPSPPITDTEIVRLAQEHQQTGAAIPLYLLSPAFHSTIISFLNSRCDSPSCSLAVTEYVSAIVSIISETPQNSSLSSLLVSLILSYIRLLYSAKIPHDKNSLKMIHLFALHIDSIPRNDIVSIVDLLVSNLSLIVEPDDAQPLDLIPPSLDLIRSSDEVPRAGEYVDSVLDRILSSTWSKVLLVKIVSLLRDFSFIDKVRAREFLEKVFAGMNGVDLQDLPSLVYQLLLLASKGFSKRDVIEGIVHFFGTIKESKTNSIVRQVEGTVLLHVNFAVKQDPSLGQEVLGLVKSDLGAFNHFTALVMLSVARVRKLNESSIEILKTAVVTSYHDHKFARNCKWLPDILKEEYLQTVQRVEKAVTRAVNESNCGKEHIVPSIVQFGFVLVESVEEGKREECVNDCLMGTVELGIQMLKTLFEVHDMARNEIIEQCKFRILSLKPEQSTSIIKLLGLLVQNYPYPMLEHVTRLKELLDYFTFMHGQVATSLVTTLLPLMKFSPDLKGYMILVMRKAMFRREETVRIAATNAIIDLLLSEKQSKRDGSDSFQASSSQASCSQQAELPCVMGMGLFQELSGLLQRCLSQQGRVKEIMYQGLVKLVLLDPFTARPVLDFLLPHFLHFYSEEPDFQLGLSCCIKVDNGKVCIEEPLDCLLSSVSWILLLQQHGKTDHHSEDSLTCFGFSLTQENEAGRTLSAETFSNAILKIRKLLRNGHLSDFIGQTQDPGSRSLEEDKDSYCALILSGILEVVLNAIAIELENAKDEEKENLEEELIELVDLYESLEKRVFTAKHGNGTKRGIAKSIGQDTPAKTDHNTKEWSRFGPLILSQDRIPFLATSSIYQILLTAFKLLKTTCSKMSTGSQNNGKSLGKTSTCCFKLVAFALKASLRQVKAFPLQRINDPLKILVYGDIKVLGPPLLKLVWLLKSGPEMDLDLKKSESKGRKSVKDREEQIYLSLICLKELITLSFQSCQLTDLIKDLASVTATGYDLENGMGTELDDDHELVMQIEDQVTKNREWFIEKSVKPLCFELLALSFFRESEILLDMALMIGNQLPYKLRNYQGAWAIRICKSNTIMNSKTAKSVVALAICLSSPPYDLIVAQDMTAELLKVIGSGESDPVEKSETYPIINHSTGNTIASSILQLIESVIIDLDWAVRKLKASSAITQRGSCLDQYGEKAPGLILEEALYSRSEALVNLLSFFVVMNLKDPHAEQLLRLAAKFYKLLASLTKLRIAPKGSKQFLPGIKFQMLAEITCRKLTAPLYNFVALMQLNQQENAQGKGIIGRIRRENKCIPDLIFQIEDYEKYLIQLSKVSKVNLLRHAKRSTARDFKILDSKKIMREEEPPSHEPDQINPIASQSKSCEEEGSGSEKVLSAKSDSTMAAEDSGSENEACDIIVKTKRARTRTAKVVRDSNDES</sequence>
<evidence type="ECO:0000259" key="5">
    <source>
        <dbReference type="Pfam" id="PF14678"/>
    </source>
</evidence>
<feature type="region of interest" description="Disordered" evidence="2">
    <location>
        <begin position="1342"/>
        <end position="1397"/>
    </location>
</feature>
<feature type="compositionally biased region" description="Basic and acidic residues" evidence="2">
    <location>
        <begin position="1342"/>
        <end position="1356"/>
    </location>
</feature>
<keyword evidence="9" id="KW-1185">Reference proteome</keyword>
<dbReference type="InterPro" id="IPR029314">
    <property type="entry name" value="FANCI_S4"/>
</dbReference>
<dbReference type="Pfam" id="PF14680">
    <property type="entry name" value="FANCI_HD2"/>
    <property type="match status" value="1"/>
</dbReference>
<name>A0A9Q0KD86_9MAGN</name>
<dbReference type="SUPFAM" id="SSF48371">
    <property type="entry name" value="ARM repeat"/>
    <property type="match status" value="1"/>
</dbReference>
<dbReference type="Pfam" id="PF14678">
    <property type="entry name" value="FANCI_S4"/>
    <property type="match status" value="1"/>
</dbReference>
<dbReference type="Pfam" id="PF14675">
    <property type="entry name" value="FANCI_S1"/>
    <property type="match status" value="1"/>
</dbReference>
<feature type="domain" description="FANCI solenoid 2" evidence="4">
    <location>
        <begin position="383"/>
        <end position="537"/>
    </location>
</feature>
<protein>
    <recommendedName>
        <fullName evidence="10">Fanconi anemia group I protein</fullName>
    </recommendedName>
</protein>
<evidence type="ECO:0000259" key="4">
    <source>
        <dbReference type="Pfam" id="PF14676"/>
    </source>
</evidence>
<dbReference type="GO" id="GO:0006281">
    <property type="term" value="P:DNA repair"/>
    <property type="evidence" value="ECO:0007669"/>
    <property type="project" value="InterPro"/>
</dbReference>
<evidence type="ECO:0000313" key="9">
    <source>
        <dbReference type="Proteomes" id="UP001141806"/>
    </source>
</evidence>
<evidence type="ECO:0000313" key="8">
    <source>
        <dbReference type="EMBL" id="KAJ4968206.1"/>
    </source>
</evidence>
<reference evidence="8" key="1">
    <citation type="journal article" date="2023" name="Plant J.">
        <title>The genome of the king protea, Protea cynaroides.</title>
        <authorList>
            <person name="Chang J."/>
            <person name="Duong T.A."/>
            <person name="Schoeman C."/>
            <person name="Ma X."/>
            <person name="Roodt D."/>
            <person name="Barker N."/>
            <person name="Li Z."/>
            <person name="Van de Peer Y."/>
            <person name="Mizrachi E."/>
        </authorList>
    </citation>
    <scope>NUCLEOTIDE SEQUENCE</scope>
    <source>
        <tissue evidence="8">Young leaves</tissue>
    </source>
</reference>
<dbReference type="InterPro" id="IPR016024">
    <property type="entry name" value="ARM-type_fold"/>
</dbReference>
<feature type="domain" description="FANCI solenoid 1" evidence="3">
    <location>
        <begin position="90"/>
        <end position="285"/>
    </location>
</feature>
<evidence type="ECO:0000256" key="1">
    <source>
        <dbReference type="SAM" id="Coils"/>
    </source>
</evidence>
<feature type="domain" description="FANCI solenoid 4" evidence="5">
    <location>
        <begin position="1105"/>
        <end position="1342"/>
    </location>
</feature>